<gene>
    <name evidence="1" type="ORF">FGA12_04160</name>
</gene>
<organism evidence="1 2">
    <name type="scientific">Shewanella marisflavi</name>
    <dbReference type="NCBI Taxonomy" id="260364"/>
    <lineage>
        <taxon>Bacteria</taxon>
        <taxon>Pseudomonadati</taxon>
        <taxon>Pseudomonadota</taxon>
        <taxon>Gammaproteobacteria</taxon>
        <taxon>Alteromonadales</taxon>
        <taxon>Shewanellaceae</taxon>
        <taxon>Shewanella</taxon>
    </lineage>
</organism>
<name>A0ABX5WIS0_9GAMM</name>
<dbReference type="Proteomes" id="UP000318758">
    <property type="component" value="Chromosome"/>
</dbReference>
<accession>A0ABX5WIS0</accession>
<sequence>MSNVIELLEQIGNNAELQTQESFSQAVLNSNLSDDLKKMLLERDVKNLARELDVCADVVCAMLPAEDEPEEQDENDTQQEEK</sequence>
<proteinExistence type="predicted"/>
<protein>
    <submittedName>
        <fullName evidence="1">Uncharacterized protein</fullName>
    </submittedName>
</protein>
<dbReference type="EMBL" id="CP041153">
    <property type="protein sequence ID" value="QDF74426.1"/>
    <property type="molecule type" value="Genomic_DNA"/>
</dbReference>
<reference evidence="1 2" key="1">
    <citation type="submission" date="2019-06" db="EMBL/GenBank/DDBJ databases">
        <title>Complete genome of Shewanella marisflavi ECSMB14101, a mussel settlement-inducing bacterium isolated from East China Sea.</title>
        <authorList>
            <person name="Yang J."/>
            <person name="Liang X."/>
            <person name="Chang R."/>
            <person name="Peng L."/>
        </authorList>
    </citation>
    <scope>NUCLEOTIDE SEQUENCE [LARGE SCALE GENOMIC DNA]</scope>
    <source>
        <strain evidence="1 2">ECSMB14101</strain>
    </source>
</reference>
<dbReference type="RefSeq" id="WP_033539659.1">
    <property type="nucleotide sequence ID" value="NZ_CP041153.1"/>
</dbReference>
<evidence type="ECO:0000313" key="1">
    <source>
        <dbReference type="EMBL" id="QDF74426.1"/>
    </source>
</evidence>
<evidence type="ECO:0000313" key="2">
    <source>
        <dbReference type="Proteomes" id="UP000318758"/>
    </source>
</evidence>
<keyword evidence="2" id="KW-1185">Reference proteome</keyword>